<dbReference type="AlphaFoldDB" id="A0A0V0YCT5"/>
<gene>
    <name evidence="1" type="ORF">T4E_6077</name>
</gene>
<organism evidence="1 2">
    <name type="scientific">Trichinella pseudospiralis</name>
    <name type="common">Parasitic roundworm</name>
    <dbReference type="NCBI Taxonomy" id="6337"/>
    <lineage>
        <taxon>Eukaryota</taxon>
        <taxon>Metazoa</taxon>
        <taxon>Ecdysozoa</taxon>
        <taxon>Nematoda</taxon>
        <taxon>Enoplea</taxon>
        <taxon>Dorylaimia</taxon>
        <taxon>Trichinellida</taxon>
        <taxon>Trichinellidae</taxon>
        <taxon>Trichinella</taxon>
    </lineage>
</organism>
<evidence type="ECO:0000313" key="1">
    <source>
        <dbReference type="EMBL" id="KRX98222.1"/>
    </source>
</evidence>
<reference evidence="1 2" key="1">
    <citation type="submission" date="2015-01" db="EMBL/GenBank/DDBJ databases">
        <title>Evolution of Trichinella species and genotypes.</title>
        <authorList>
            <person name="Korhonen P.K."/>
            <person name="Edoardo P."/>
            <person name="Giuseppe L.R."/>
            <person name="Gasser R.B."/>
        </authorList>
    </citation>
    <scope>NUCLEOTIDE SEQUENCE [LARGE SCALE GENOMIC DNA]</scope>
    <source>
        <strain evidence="1">ISS141</strain>
    </source>
</reference>
<evidence type="ECO:0000313" key="2">
    <source>
        <dbReference type="Proteomes" id="UP000054815"/>
    </source>
</evidence>
<name>A0A0V0YCT5_TRIPS</name>
<dbReference type="Proteomes" id="UP000054815">
    <property type="component" value="Unassembled WGS sequence"/>
</dbReference>
<proteinExistence type="predicted"/>
<dbReference type="EMBL" id="JYDU01000023">
    <property type="protein sequence ID" value="KRX98222.1"/>
    <property type="molecule type" value="Genomic_DNA"/>
</dbReference>
<comment type="caution">
    <text evidence="1">The sequence shown here is derived from an EMBL/GenBank/DDBJ whole genome shotgun (WGS) entry which is preliminary data.</text>
</comment>
<sequence>MLLFELTELESEFILVLAKVAIFYRLCEKYEMKRIIFFEVFLAPELRKGVIPADLLSVQLVLFCKEYSSGKITIKMT</sequence>
<protein>
    <submittedName>
        <fullName evidence="1">Uncharacterized protein</fullName>
    </submittedName>
</protein>
<accession>A0A0V0YCT5</accession>